<dbReference type="EMBL" id="UYRR01005785">
    <property type="protein sequence ID" value="VDK22018.1"/>
    <property type="molecule type" value="Genomic_DNA"/>
</dbReference>
<evidence type="ECO:0000313" key="4">
    <source>
        <dbReference type="WBParaSite" id="ASIM_0000380301-mRNA-1"/>
    </source>
</evidence>
<dbReference type="WBParaSite" id="ASIM_0000380301-mRNA-1">
    <property type="protein sequence ID" value="ASIM_0000380301-mRNA-1"/>
    <property type="gene ID" value="ASIM_0000380301"/>
</dbReference>
<organism evidence="4">
    <name type="scientific">Anisakis simplex</name>
    <name type="common">Herring worm</name>
    <dbReference type="NCBI Taxonomy" id="6269"/>
    <lineage>
        <taxon>Eukaryota</taxon>
        <taxon>Metazoa</taxon>
        <taxon>Ecdysozoa</taxon>
        <taxon>Nematoda</taxon>
        <taxon>Chromadorea</taxon>
        <taxon>Rhabditida</taxon>
        <taxon>Spirurina</taxon>
        <taxon>Ascaridomorpha</taxon>
        <taxon>Ascaridoidea</taxon>
        <taxon>Anisakidae</taxon>
        <taxon>Anisakis</taxon>
        <taxon>Anisakis simplex complex</taxon>
    </lineage>
</organism>
<dbReference type="AlphaFoldDB" id="A0A0M3J8A1"/>
<evidence type="ECO:0000313" key="2">
    <source>
        <dbReference type="EMBL" id="VDK22018.1"/>
    </source>
</evidence>
<keyword evidence="1" id="KW-0812">Transmembrane</keyword>
<reference evidence="4" key="1">
    <citation type="submission" date="2017-02" db="UniProtKB">
        <authorList>
            <consortium name="WormBaseParasite"/>
        </authorList>
    </citation>
    <scope>IDENTIFICATION</scope>
</reference>
<proteinExistence type="predicted"/>
<evidence type="ECO:0000313" key="3">
    <source>
        <dbReference type="Proteomes" id="UP000267096"/>
    </source>
</evidence>
<reference evidence="2 3" key="2">
    <citation type="submission" date="2018-11" db="EMBL/GenBank/DDBJ databases">
        <authorList>
            <consortium name="Pathogen Informatics"/>
        </authorList>
    </citation>
    <scope>NUCLEOTIDE SEQUENCE [LARGE SCALE GENOMIC DNA]</scope>
</reference>
<keyword evidence="3" id="KW-1185">Reference proteome</keyword>
<protein>
    <submittedName>
        <fullName evidence="4">Vesicular, overexpressed in cancer, prosurvival protein 1</fullName>
    </submittedName>
</protein>
<accession>A0A0M3J8A1</accession>
<dbReference type="Proteomes" id="UP000267096">
    <property type="component" value="Unassembled WGS sequence"/>
</dbReference>
<feature type="transmembrane region" description="Helical" evidence="1">
    <location>
        <begin position="12"/>
        <end position="32"/>
    </location>
</feature>
<keyword evidence="1" id="KW-1133">Transmembrane helix</keyword>
<name>A0A0M3J8A1_ANISI</name>
<keyword evidence="1" id="KW-0472">Membrane</keyword>
<sequence>MLFEKPAPTFTLNYLVILFGVILVGTLLIVGCPMLRRCFERRVFGTRGHDGHIVTVSAEPFGRQGSAFPASTTFSPDLILHPAYQTSSLTIPPHSTISQPNSDASHSLQRLSGITAANSNISVPPPYSSLVNPPTAMS</sequence>
<dbReference type="PROSITE" id="PS51257">
    <property type="entry name" value="PROKAR_LIPOPROTEIN"/>
    <property type="match status" value="1"/>
</dbReference>
<gene>
    <name evidence="2" type="ORF">ASIM_LOCUS3634</name>
</gene>
<evidence type="ECO:0000256" key="1">
    <source>
        <dbReference type="SAM" id="Phobius"/>
    </source>
</evidence>